<gene>
    <name evidence="1" type="ORF">K788_0003924</name>
</gene>
<dbReference type="AlphaFoldDB" id="A0A0P0RAZ6"/>
<accession>A0A0P0RAZ6</accession>
<sequence length="41" mass="4643">MRVELSCRTLAPGILCDARHGWHMHCGTPSVYRTASERSTR</sequence>
<organism evidence="1 2">
    <name type="scientific">Paraburkholderia caribensis MBA4</name>
    <dbReference type="NCBI Taxonomy" id="1323664"/>
    <lineage>
        <taxon>Bacteria</taxon>
        <taxon>Pseudomonadati</taxon>
        <taxon>Pseudomonadota</taxon>
        <taxon>Betaproteobacteria</taxon>
        <taxon>Burkholderiales</taxon>
        <taxon>Burkholderiaceae</taxon>
        <taxon>Paraburkholderia</taxon>
    </lineage>
</organism>
<reference evidence="1 2" key="1">
    <citation type="journal article" date="2014" name="Genome Announc.">
        <title>Draft Genome Sequence of the Haloacid-Degrading Burkholderia caribensis Strain MBA4.</title>
        <authorList>
            <person name="Pan Y."/>
            <person name="Kong K.F."/>
            <person name="Tsang J.S."/>
        </authorList>
    </citation>
    <scope>NUCLEOTIDE SEQUENCE [LARGE SCALE GENOMIC DNA]</scope>
    <source>
        <strain evidence="1 2">MBA4</strain>
    </source>
</reference>
<dbReference type="KEGG" id="bcai:K788_0003924"/>
<name>A0A0P0RAZ6_9BURK</name>
<evidence type="ECO:0000313" key="2">
    <source>
        <dbReference type="Proteomes" id="UP000019146"/>
    </source>
</evidence>
<protein>
    <submittedName>
        <fullName evidence="1">Uncharacterized protein</fullName>
    </submittedName>
</protein>
<dbReference type="EMBL" id="CP012746">
    <property type="protein sequence ID" value="ALL65377.1"/>
    <property type="molecule type" value="Genomic_DNA"/>
</dbReference>
<dbReference type="Proteomes" id="UP000019146">
    <property type="component" value="Chromosome 1"/>
</dbReference>
<evidence type="ECO:0000313" key="1">
    <source>
        <dbReference type="EMBL" id="ALL65377.1"/>
    </source>
</evidence>
<proteinExistence type="predicted"/>